<evidence type="ECO:0000313" key="2">
    <source>
        <dbReference type="Proteomes" id="UP001221898"/>
    </source>
</evidence>
<keyword evidence="2" id="KW-1185">Reference proteome</keyword>
<evidence type="ECO:0000313" key="1">
    <source>
        <dbReference type="EMBL" id="KAJ8388633.1"/>
    </source>
</evidence>
<organism evidence="1 2">
    <name type="scientific">Aldrovandia affinis</name>
    <dbReference type="NCBI Taxonomy" id="143900"/>
    <lineage>
        <taxon>Eukaryota</taxon>
        <taxon>Metazoa</taxon>
        <taxon>Chordata</taxon>
        <taxon>Craniata</taxon>
        <taxon>Vertebrata</taxon>
        <taxon>Euteleostomi</taxon>
        <taxon>Actinopterygii</taxon>
        <taxon>Neopterygii</taxon>
        <taxon>Teleostei</taxon>
        <taxon>Notacanthiformes</taxon>
        <taxon>Halosauridae</taxon>
        <taxon>Aldrovandia</taxon>
    </lineage>
</organism>
<reference evidence="1" key="1">
    <citation type="journal article" date="2023" name="Science">
        <title>Genome structures resolve the early diversification of teleost fishes.</title>
        <authorList>
            <person name="Parey E."/>
            <person name="Louis A."/>
            <person name="Montfort J."/>
            <person name="Bouchez O."/>
            <person name="Roques C."/>
            <person name="Iampietro C."/>
            <person name="Lluch J."/>
            <person name="Castinel A."/>
            <person name="Donnadieu C."/>
            <person name="Desvignes T."/>
            <person name="Floi Bucao C."/>
            <person name="Jouanno E."/>
            <person name="Wen M."/>
            <person name="Mejri S."/>
            <person name="Dirks R."/>
            <person name="Jansen H."/>
            <person name="Henkel C."/>
            <person name="Chen W.J."/>
            <person name="Zahm M."/>
            <person name="Cabau C."/>
            <person name="Klopp C."/>
            <person name="Thompson A.W."/>
            <person name="Robinson-Rechavi M."/>
            <person name="Braasch I."/>
            <person name="Lecointre G."/>
            <person name="Bobe J."/>
            <person name="Postlethwait J.H."/>
            <person name="Berthelot C."/>
            <person name="Roest Crollius H."/>
            <person name="Guiguen Y."/>
        </authorList>
    </citation>
    <scope>NUCLEOTIDE SEQUENCE</scope>
    <source>
        <strain evidence="1">NC1722</strain>
    </source>
</reference>
<dbReference type="EMBL" id="JAINUG010000192">
    <property type="protein sequence ID" value="KAJ8388633.1"/>
    <property type="molecule type" value="Genomic_DNA"/>
</dbReference>
<accession>A0AAD7W9N3</accession>
<dbReference type="Proteomes" id="UP001221898">
    <property type="component" value="Unassembled WGS sequence"/>
</dbReference>
<comment type="caution">
    <text evidence="1">The sequence shown here is derived from an EMBL/GenBank/DDBJ whole genome shotgun (WGS) entry which is preliminary data.</text>
</comment>
<proteinExistence type="predicted"/>
<dbReference type="AlphaFoldDB" id="A0AAD7W9N3"/>
<protein>
    <submittedName>
        <fullName evidence="1">Uncharacterized protein</fullName>
    </submittedName>
</protein>
<name>A0AAD7W9N3_9TELE</name>
<sequence>MDSRADTMNDVSRQVWLARSPLPDAMKMMIRRLRVIRGKGFTKAVKQALERCGYKVVSSLDSGFFQTVPLQLHLCTSSPIWLCRHPKARALSLSRATQICGDPEQSTLKSSFPIHIGCEIH</sequence>
<gene>
    <name evidence="1" type="ORF">AAFF_G00131980</name>
</gene>